<organism evidence="2">
    <name type="scientific">Rhizophora mucronata</name>
    <name type="common">Asiatic mangrove</name>
    <dbReference type="NCBI Taxonomy" id="61149"/>
    <lineage>
        <taxon>Eukaryota</taxon>
        <taxon>Viridiplantae</taxon>
        <taxon>Streptophyta</taxon>
        <taxon>Embryophyta</taxon>
        <taxon>Tracheophyta</taxon>
        <taxon>Spermatophyta</taxon>
        <taxon>Magnoliopsida</taxon>
        <taxon>eudicotyledons</taxon>
        <taxon>Gunneridae</taxon>
        <taxon>Pentapetalae</taxon>
        <taxon>rosids</taxon>
        <taxon>fabids</taxon>
        <taxon>Malpighiales</taxon>
        <taxon>Rhizophoraceae</taxon>
        <taxon>Rhizophora</taxon>
    </lineage>
</organism>
<keyword evidence="1" id="KW-1133">Transmembrane helix</keyword>
<keyword evidence="1" id="KW-0812">Transmembrane</keyword>
<accession>A0A2P2LLS2</accession>
<evidence type="ECO:0000313" key="2">
    <source>
        <dbReference type="EMBL" id="MBX18930.1"/>
    </source>
</evidence>
<name>A0A2P2LLS2_RHIMU</name>
<reference evidence="2" key="1">
    <citation type="submission" date="2018-02" db="EMBL/GenBank/DDBJ databases">
        <title>Rhizophora mucronata_Transcriptome.</title>
        <authorList>
            <person name="Meera S.P."/>
            <person name="Sreeshan A."/>
            <person name="Augustine A."/>
        </authorList>
    </citation>
    <scope>NUCLEOTIDE SEQUENCE</scope>
    <source>
        <tissue evidence="2">Leaf</tissue>
    </source>
</reference>
<keyword evidence="1" id="KW-0472">Membrane</keyword>
<evidence type="ECO:0000256" key="1">
    <source>
        <dbReference type="SAM" id="Phobius"/>
    </source>
</evidence>
<protein>
    <submittedName>
        <fullName evidence="2">Uncharacterized protein</fullName>
    </submittedName>
</protein>
<feature type="transmembrane region" description="Helical" evidence="1">
    <location>
        <begin position="12"/>
        <end position="31"/>
    </location>
</feature>
<proteinExistence type="predicted"/>
<dbReference type="AlphaFoldDB" id="A0A2P2LLS2"/>
<sequence>MNKDHKRIGIRSSIALCLSTIFNLLAVALIFPSCPNSDCSKYQL</sequence>
<dbReference type="EMBL" id="GGEC01038446">
    <property type="protein sequence ID" value="MBX18930.1"/>
    <property type="molecule type" value="Transcribed_RNA"/>
</dbReference>